<dbReference type="EMBL" id="JBHTMY010000001">
    <property type="protein sequence ID" value="MFD1314343.1"/>
    <property type="molecule type" value="Genomic_DNA"/>
</dbReference>
<keyword evidence="8" id="KW-1185">Reference proteome</keyword>
<dbReference type="InterPro" id="IPR006665">
    <property type="entry name" value="OmpA-like"/>
</dbReference>
<dbReference type="RefSeq" id="WP_377175850.1">
    <property type="nucleotide sequence ID" value="NZ_JBHTMY010000001.1"/>
</dbReference>
<keyword evidence="5" id="KW-0732">Signal</keyword>
<dbReference type="InterPro" id="IPR036737">
    <property type="entry name" value="OmpA-like_sf"/>
</dbReference>
<evidence type="ECO:0000256" key="2">
    <source>
        <dbReference type="ARBA" id="ARBA00023136"/>
    </source>
</evidence>
<dbReference type="Gene3D" id="3.30.1330.60">
    <property type="entry name" value="OmpA-like domain"/>
    <property type="match status" value="1"/>
</dbReference>
<protein>
    <submittedName>
        <fullName evidence="7">OmpA family protein</fullName>
    </submittedName>
</protein>
<comment type="subcellular location">
    <subcellularLocation>
        <location evidence="1">Cell outer membrane</location>
    </subcellularLocation>
</comment>
<evidence type="ECO:0000256" key="3">
    <source>
        <dbReference type="ARBA" id="ARBA00023237"/>
    </source>
</evidence>
<dbReference type="CDD" id="cd07185">
    <property type="entry name" value="OmpA_C-like"/>
    <property type="match status" value="1"/>
</dbReference>
<dbReference type="Gene3D" id="2.60.40.1120">
    <property type="entry name" value="Carboxypeptidase-like, regulatory domain"/>
    <property type="match status" value="1"/>
</dbReference>
<evidence type="ECO:0000256" key="5">
    <source>
        <dbReference type="SAM" id="SignalP"/>
    </source>
</evidence>
<evidence type="ECO:0000313" key="8">
    <source>
        <dbReference type="Proteomes" id="UP001597201"/>
    </source>
</evidence>
<dbReference type="SUPFAM" id="SSF103088">
    <property type="entry name" value="OmpA-like"/>
    <property type="match status" value="1"/>
</dbReference>
<feature type="chain" id="PRO_5046479597" evidence="5">
    <location>
        <begin position="19"/>
        <end position="542"/>
    </location>
</feature>
<dbReference type="Pfam" id="PF07676">
    <property type="entry name" value="PD40"/>
    <property type="match status" value="1"/>
</dbReference>
<dbReference type="InterPro" id="IPR011659">
    <property type="entry name" value="WD40"/>
</dbReference>
<dbReference type="Proteomes" id="UP001597201">
    <property type="component" value="Unassembled WGS sequence"/>
</dbReference>
<dbReference type="Pfam" id="PF00691">
    <property type="entry name" value="OmpA"/>
    <property type="match status" value="1"/>
</dbReference>
<proteinExistence type="predicted"/>
<dbReference type="SUPFAM" id="SSF82171">
    <property type="entry name" value="DPP6 N-terminal domain-like"/>
    <property type="match status" value="1"/>
</dbReference>
<accession>A0ABW3XYS3</accession>
<evidence type="ECO:0000256" key="1">
    <source>
        <dbReference type="ARBA" id="ARBA00004442"/>
    </source>
</evidence>
<dbReference type="PANTHER" id="PTHR30329">
    <property type="entry name" value="STATOR ELEMENT OF FLAGELLAR MOTOR COMPLEX"/>
    <property type="match status" value="1"/>
</dbReference>
<dbReference type="InterPro" id="IPR050330">
    <property type="entry name" value="Bact_OuterMem_StrucFunc"/>
</dbReference>
<organism evidence="7 8">
    <name type="scientific">Namhaeicola litoreus</name>
    <dbReference type="NCBI Taxonomy" id="1052145"/>
    <lineage>
        <taxon>Bacteria</taxon>
        <taxon>Pseudomonadati</taxon>
        <taxon>Bacteroidota</taxon>
        <taxon>Flavobacteriia</taxon>
        <taxon>Flavobacteriales</taxon>
        <taxon>Flavobacteriaceae</taxon>
        <taxon>Namhaeicola</taxon>
    </lineage>
</organism>
<evidence type="ECO:0000256" key="4">
    <source>
        <dbReference type="PROSITE-ProRule" id="PRU00473"/>
    </source>
</evidence>
<keyword evidence="2 4" id="KW-0472">Membrane</keyword>
<feature type="domain" description="OmpA-like" evidence="6">
    <location>
        <begin position="421"/>
        <end position="542"/>
    </location>
</feature>
<evidence type="ECO:0000313" key="7">
    <source>
        <dbReference type="EMBL" id="MFD1314343.1"/>
    </source>
</evidence>
<dbReference type="InterPro" id="IPR008969">
    <property type="entry name" value="CarboxyPept-like_regulatory"/>
</dbReference>
<dbReference type="SUPFAM" id="SSF49464">
    <property type="entry name" value="Carboxypeptidase regulatory domain-like"/>
    <property type="match status" value="1"/>
</dbReference>
<dbReference type="InterPro" id="IPR006664">
    <property type="entry name" value="OMP_bac"/>
</dbReference>
<dbReference type="PRINTS" id="PR01021">
    <property type="entry name" value="OMPADOMAIN"/>
</dbReference>
<dbReference type="PROSITE" id="PS51123">
    <property type="entry name" value="OMPA_2"/>
    <property type="match status" value="1"/>
</dbReference>
<sequence>MKKLFLFTAFLVISIASAQNQGAGKYSIKTLDVNNKYSNFGAAFYGDDQLVFAMPKKGITLVNDVWQQNGQRFLELYSGIITEDQELIDVKALKGEVNTRFHEADVIFTKDKKTVYFTRNNYYNKKLAQDEKNMTNLAMFKATVNDRGEWVNVIPMPFNSVNYSVGHPALSSDEKTLYFVSDMPGSLGQTDIFKVEINDSGFGNPENIGPQFNSSSKEFSPFIDNDVLYFSSDRAGGFGKLDVYAAKIEGFTSSPQLLNEPINSSADDFAYIINSETRKGYFSSNRGGGQGDDDIYAFIEEEPISFKCRQLISGEVRDKNTTEIIQGANISLRDTLNNKTQTITVDVDGTFTIPVECETTYALEGSKPGYTSQSKLFTTSNESDKNTKLLILLGTGDILLADDIRPEGMPEVLPEEIVKVRPSTYVVNIDPIYFELNSSYLTKEAKTELDKVVDLMNRYPDMVIESGSHTDSRGIEGYNIWLSDRRAKSTVSYIISNGIDPTRITGKGYGETQLINECSDGVSCSDAEHAMNRRTEFVIIKM</sequence>
<keyword evidence="3" id="KW-0998">Cell outer membrane</keyword>
<dbReference type="Pfam" id="PF13620">
    <property type="entry name" value="CarboxypepD_reg"/>
    <property type="match status" value="1"/>
</dbReference>
<name>A0ABW3XYS3_9FLAO</name>
<evidence type="ECO:0000259" key="6">
    <source>
        <dbReference type="PROSITE" id="PS51123"/>
    </source>
</evidence>
<comment type="caution">
    <text evidence="7">The sequence shown here is derived from an EMBL/GenBank/DDBJ whole genome shotgun (WGS) entry which is preliminary data.</text>
</comment>
<feature type="signal peptide" evidence="5">
    <location>
        <begin position="1"/>
        <end position="18"/>
    </location>
</feature>
<gene>
    <name evidence="7" type="ORF">ACFQ39_01850</name>
</gene>
<dbReference type="PANTHER" id="PTHR30329:SF21">
    <property type="entry name" value="LIPOPROTEIN YIAD-RELATED"/>
    <property type="match status" value="1"/>
</dbReference>
<reference evidence="8" key="1">
    <citation type="journal article" date="2019" name="Int. J. Syst. Evol. Microbiol.">
        <title>The Global Catalogue of Microorganisms (GCM) 10K type strain sequencing project: providing services to taxonomists for standard genome sequencing and annotation.</title>
        <authorList>
            <consortium name="The Broad Institute Genomics Platform"/>
            <consortium name="The Broad Institute Genome Sequencing Center for Infectious Disease"/>
            <person name="Wu L."/>
            <person name="Ma J."/>
        </authorList>
    </citation>
    <scope>NUCLEOTIDE SEQUENCE [LARGE SCALE GENOMIC DNA]</scope>
    <source>
        <strain evidence="8">CCUG 61485</strain>
    </source>
</reference>